<accession>A0ABT8BKK5</accession>
<comment type="caution">
    <text evidence="2">The sequence shown here is derived from an EMBL/GenBank/DDBJ whole genome shotgun (WGS) entry which is preliminary data.</text>
</comment>
<sequence>MTGTTISTMGATLPTRPSLFRRACGRAAALLAGIAAGLSRQALNVRVLRQLGAMSERELKDIGLARQDVWDAAALPHDGDATTLLLARRAERKAARRG</sequence>
<dbReference type="RefSeq" id="WP_238221700.1">
    <property type="nucleotide sequence ID" value="NZ_BPQD01000002.1"/>
</dbReference>
<feature type="domain" description="YjiS-like" evidence="1">
    <location>
        <begin position="35"/>
        <end position="69"/>
    </location>
</feature>
<evidence type="ECO:0000259" key="1">
    <source>
        <dbReference type="Pfam" id="PF06568"/>
    </source>
</evidence>
<evidence type="ECO:0000313" key="2">
    <source>
        <dbReference type="EMBL" id="MDN3592666.1"/>
    </source>
</evidence>
<protein>
    <submittedName>
        <fullName evidence="2">DUF1127 domain-containing protein</fullName>
    </submittedName>
</protein>
<dbReference type="InterPro" id="IPR009506">
    <property type="entry name" value="YjiS-like"/>
</dbReference>
<reference evidence="3" key="1">
    <citation type="journal article" date="2019" name="Int. J. Syst. Evol. Microbiol.">
        <title>The Global Catalogue of Microorganisms (GCM) 10K type strain sequencing project: providing services to taxonomists for standard genome sequencing and annotation.</title>
        <authorList>
            <consortium name="The Broad Institute Genomics Platform"/>
            <consortium name="The Broad Institute Genome Sequencing Center for Infectious Disease"/>
            <person name="Wu L."/>
            <person name="Ma J."/>
        </authorList>
    </citation>
    <scope>NUCLEOTIDE SEQUENCE [LARGE SCALE GENOMIC DNA]</scope>
    <source>
        <strain evidence="3">CECT 7069</strain>
    </source>
</reference>
<dbReference type="Proteomes" id="UP001224644">
    <property type="component" value="Unassembled WGS sequence"/>
</dbReference>
<proteinExistence type="predicted"/>
<dbReference type="Pfam" id="PF06568">
    <property type="entry name" value="YjiS-like"/>
    <property type="match status" value="1"/>
</dbReference>
<name>A0ABT8BKK5_9HYPH</name>
<evidence type="ECO:0000313" key="3">
    <source>
        <dbReference type="Proteomes" id="UP001224644"/>
    </source>
</evidence>
<organism evidence="2 3">
    <name type="scientific">Methylobacterium adhaesivum</name>
    <dbReference type="NCBI Taxonomy" id="333297"/>
    <lineage>
        <taxon>Bacteria</taxon>
        <taxon>Pseudomonadati</taxon>
        <taxon>Pseudomonadota</taxon>
        <taxon>Alphaproteobacteria</taxon>
        <taxon>Hyphomicrobiales</taxon>
        <taxon>Methylobacteriaceae</taxon>
        <taxon>Methylobacterium</taxon>
    </lineage>
</organism>
<keyword evidence="3" id="KW-1185">Reference proteome</keyword>
<dbReference type="EMBL" id="JAUFPX010000018">
    <property type="protein sequence ID" value="MDN3592666.1"/>
    <property type="molecule type" value="Genomic_DNA"/>
</dbReference>
<gene>
    <name evidence="2" type="ORF">QWZ12_18895</name>
</gene>